<evidence type="ECO:0000259" key="3">
    <source>
        <dbReference type="Pfam" id="PF02608"/>
    </source>
</evidence>
<keyword evidence="1 2" id="KW-0732">Signal</keyword>
<evidence type="ECO:0000256" key="2">
    <source>
        <dbReference type="SAM" id="SignalP"/>
    </source>
</evidence>
<dbReference type="GO" id="GO:0005886">
    <property type="term" value="C:plasma membrane"/>
    <property type="evidence" value="ECO:0007669"/>
    <property type="project" value="InterPro"/>
</dbReference>
<keyword evidence="5" id="KW-1185">Reference proteome</keyword>
<dbReference type="Proteomes" id="UP000295525">
    <property type="component" value="Unassembled WGS sequence"/>
</dbReference>
<dbReference type="InterPro" id="IPR052910">
    <property type="entry name" value="ABC-Purine-Binding"/>
</dbReference>
<organism evidence="4 5">
    <name type="scientific">Paralcaligenes ureilyticus</name>
    <dbReference type="NCBI Taxonomy" id="627131"/>
    <lineage>
        <taxon>Bacteria</taxon>
        <taxon>Pseudomonadati</taxon>
        <taxon>Pseudomonadota</taxon>
        <taxon>Betaproteobacteria</taxon>
        <taxon>Burkholderiales</taxon>
        <taxon>Alcaligenaceae</taxon>
        <taxon>Paralcaligenes</taxon>
    </lineage>
</organism>
<accession>A0A4R3LLF1</accession>
<evidence type="ECO:0000256" key="1">
    <source>
        <dbReference type="ARBA" id="ARBA00022729"/>
    </source>
</evidence>
<dbReference type="PANTHER" id="PTHR43208">
    <property type="entry name" value="ABC TRANSPORTER SUBSTRATE-BINDING PROTEIN"/>
    <property type="match status" value="1"/>
</dbReference>
<dbReference type="PANTHER" id="PTHR43208:SF1">
    <property type="entry name" value="ABC TRANSPORTER SUBSTRATE-BINDING PROTEIN"/>
    <property type="match status" value="1"/>
</dbReference>
<dbReference type="CDD" id="cd19963">
    <property type="entry name" value="PBP1_BMP-like"/>
    <property type="match status" value="1"/>
</dbReference>
<proteinExistence type="predicted"/>
<protein>
    <submittedName>
        <fullName evidence="4">Nucleoside-binding protein</fullName>
    </submittedName>
</protein>
<evidence type="ECO:0000313" key="5">
    <source>
        <dbReference type="Proteomes" id="UP000295525"/>
    </source>
</evidence>
<dbReference type="InterPro" id="IPR003760">
    <property type="entry name" value="PnrA-like"/>
</dbReference>
<name>A0A4R3LLF1_9BURK</name>
<comment type="caution">
    <text evidence="4">The sequence shown here is derived from an EMBL/GenBank/DDBJ whole genome shotgun (WGS) entry which is preliminary data.</text>
</comment>
<dbReference type="RefSeq" id="WP_243700986.1">
    <property type="nucleotide sequence ID" value="NZ_SMAJ01000025.1"/>
</dbReference>
<gene>
    <name evidence="4" type="ORF">EDC26_12514</name>
</gene>
<feature type="chain" id="PRO_5020813818" evidence="2">
    <location>
        <begin position="26"/>
        <end position="364"/>
    </location>
</feature>
<evidence type="ECO:0000313" key="4">
    <source>
        <dbReference type="EMBL" id="TCT01122.1"/>
    </source>
</evidence>
<feature type="domain" description="ABC transporter substrate-binding protein PnrA-like" evidence="3">
    <location>
        <begin position="35"/>
        <end position="316"/>
    </location>
</feature>
<dbReference type="Gene3D" id="3.40.50.2300">
    <property type="match status" value="2"/>
</dbReference>
<dbReference type="AlphaFoldDB" id="A0A4R3LLF1"/>
<reference evidence="4 5" key="1">
    <citation type="submission" date="2019-03" db="EMBL/GenBank/DDBJ databases">
        <title>Genomic Encyclopedia of Type Strains, Phase IV (KMG-IV): sequencing the most valuable type-strain genomes for metagenomic binning, comparative biology and taxonomic classification.</title>
        <authorList>
            <person name="Goeker M."/>
        </authorList>
    </citation>
    <scope>NUCLEOTIDE SEQUENCE [LARGE SCALE GENOMIC DNA]</scope>
    <source>
        <strain evidence="4 5">DSM 24591</strain>
    </source>
</reference>
<feature type="signal peptide" evidence="2">
    <location>
        <begin position="1"/>
        <end position="25"/>
    </location>
</feature>
<dbReference type="EMBL" id="SMAJ01000025">
    <property type="protein sequence ID" value="TCT01122.1"/>
    <property type="molecule type" value="Genomic_DNA"/>
</dbReference>
<sequence>MFKNHMRRFLCAAALAPAMALCASAAGAAASEPLKIGFVYVSPVGEAGWSWQQDLGRKELEKNLGDKVKTQYVESVPEGADAERVIRDMAQQGDKLIFTTSFGYMNPTLKVAKQFPNVKFVHSTGYKTAPNVATTNARFYEARYLAGILAGKITKTNVAGYVAAFPIPEVLQGINAFTRGMRSVNPKAEVRVIMVNSWFDPGKERDAALALIGQGADVLTHHTDSTAVVQLAEEKGKYAVAYHSNMIKFGPHAQIAAVTHHWGKYFTKEAQDVINGTWKSDSTWGGIKQGMVALEGYGPAVTDDMKKFVLAKQAEIVAGTLTPFDAPITDNTGKVRLASGSLNDDGLNKMNYYVQGVVGQLPKK</sequence>
<dbReference type="Pfam" id="PF02608">
    <property type="entry name" value="Bmp"/>
    <property type="match status" value="1"/>
</dbReference>